<feature type="compositionally biased region" description="Polar residues" evidence="1">
    <location>
        <begin position="138"/>
        <end position="149"/>
    </location>
</feature>
<dbReference type="Proteomes" id="UP000009192">
    <property type="component" value="Unassembled WGS sequence"/>
</dbReference>
<dbReference type="AlphaFoldDB" id="A0A0Q9X4G2"/>
<evidence type="ECO:0000313" key="3">
    <source>
        <dbReference type="Proteomes" id="UP000009192"/>
    </source>
</evidence>
<dbReference type="OrthoDB" id="7869937at2759"/>
<gene>
    <name evidence="2" type="primary">Dmoj\GI10701</name>
    <name evidence="2" type="ORF">Dmoj_GI10701</name>
</gene>
<keyword evidence="3" id="KW-1185">Reference proteome</keyword>
<name>A0A0Q9X4G2_DROMO</name>
<proteinExistence type="predicted"/>
<organism evidence="2 3">
    <name type="scientific">Drosophila mojavensis</name>
    <name type="common">Fruit fly</name>
    <dbReference type="NCBI Taxonomy" id="7230"/>
    <lineage>
        <taxon>Eukaryota</taxon>
        <taxon>Metazoa</taxon>
        <taxon>Ecdysozoa</taxon>
        <taxon>Arthropoda</taxon>
        <taxon>Hexapoda</taxon>
        <taxon>Insecta</taxon>
        <taxon>Pterygota</taxon>
        <taxon>Neoptera</taxon>
        <taxon>Endopterygota</taxon>
        <taxon>Diptera</taxon>
        <taxon>Brachycera</taxon>
        <taxon>Muscomorpha</taxon>
        <taxon>Ephydroidea</taxon>
        <taxon>Drosophilidae</taxon>
        <taxon>Drosophila</taxon>
    </lineage>
</organism>
<protein>
    <submittedName>
        <fullName evidence="2">Uncharacterized protein</fullName>
    </submittedName>
</protein>
<dbReference type="EMBL" id="CH933806">
    <property type="protein sequence ID" value="KRG02281.1"/>
    <property type="molecule type" value="Genomic_DNA"/>
</dbReference>
<dbReference type="KEGG" id="dmo:Dmoj_GI10701"/>
<evidence type="ECO:0000256" key="1">
    <source>
        <dbReference type="SAM" id="MobiDB-lite"/>
    </source>
</evidence>
<feature type="compositionally biased region" description="Low complexity" evidence="1">
    <location>
        <begin position="150"/>
        <end position="165"/>
    </location>
</feature>
<feature type="non-terminal residue" evidence="2">
    <location>
        <position position="235"/>
    </location>
</feature>
<evidence type="ECO:0000313" key="2">
    <source>
        <dbReference type="EMBL" id="KRG02281.1"/>
    </source>
</evidence>
<accession>A0A0Q9X4G2</accession>
<feature type="region of interest" description="Disordered" evidence="1">
    <location>
        <begin position="138"/>
        <end position="198"/>
    </location>
</feature>
<dbReference type="InParanoid" id="A0A0Q9X4G2"/>
<sequence>MLLPVARELYLHVLSVHKDDNALKTQNINTLTPSFLSGCRKQTTQCTHTHTPTHTYATHSQIKCGGRYGGKTPCWIIQLDAISRHNARYAPPSLHSTANGNAEAANATDEVAIQSHKHVQRGRKVAAKLQAAAATDISNSNNSAGTSFWASQQSGSQAAGQPGSQHPGIAATTPQLAARQANESVSQPAATGRNWRSGHSASVSYSYSYSFSFSTRFSFSYSYSHVLLLLLLELH</sequence>
<reference evidence="2 3" key="1">
    <citation type="journal article" date="2007" name="Nature">
        <title>Evolution of genes and genomes on the Drosophila phylogeny.</title>
        <authorList>
            <consortium name="Drosophila 12 Genomes Consortium"/>
            <person name="Clark A.G."/>
            <person name="Eisen M.B."/>
            <person name="Smith D.R."/>
            <person name="Bergman C.M."/>
            <person name="Oliver B."/>
            <person name="Markow T.A."/>
            <person name="Kaufman T.C."/>
            <person name="Kellis M."/>
            <person name="Gelbart W."/>
            <person name="Iyer V.N."/>
            <person name="Pollard D.A."/>
            <person name="Sackton T.B."/>
            <person name="Larracuente A.M."/>
            <person name="Singh N.D."/>
            <person name="Abad J.P."/>
            <person name="Abt D.N."/>
            <person name="Adryan B."/>
            <person name="Aguade M."/>
            <person name="Akashi H."/>
            <person name="Anderson W.W."/>
            <person name="Aquadro C.F."/>
            <person name="Ardell D.H."/>
            <person name="Arguello R."/>
            <person name="Artieri C.G."/>
            <person name="Barbash D.A."/>
            <person name="Barker D."/>
            <person name="Barsanti P."/>
            <person name="Batterham P."/>
            <person name="Batzoglou S."/>
            <person name="Begun D."/>
            <person name="Bhutkar A."/>
            <person name="Blanco E."/>
            <person name="Bosak S.A."/>
            <person name="Bradley R.K."/>
            <person name="Brand A.D."/>
            <person name="Brent M.R."/>
            <person name="Brooks A.N."/>
            <person name="Brown R.H."/>
            <person name="Butlin R.K."/>
            <person name="Caggese C."/>
            <person name="Calvi B.R."/>
            <person name="Bernardo de Carvalho A."/>
            <person name="Caspi A."/>
            <person name="Castrezana S."/>
            <person name="Celniker S.E."/>
            <person name="Chang J.L."/>
            <person name="Chapple C."/>
            <person name="Chatterji S."/>
            <person name="Chinwalla A."/>
            <person name="Civetta A."/>
            <person name="Clifton S.W."/>
            <person name="Comeron J.M."/>
            <person name="Costello J.C."/>
            <person name="Coyne J.A."/>
            <person name="Daub J."/>
            <person name="David R.G."/>
            <person name="Delcher A.L."/>
            <person name="Delehaunty K."/>
            <person name="Do C.B."/>
            <person name="Ebling H."/>
            <person name="Edwards K."/>
            <person name="Eickbush T."/>
            <person name="Evans J.D."/>
            <person name="Filipski A."/>
            <person name="Findeiss S."/>
            <person name="Freyhult E."/>
            <person name="Fulton L."/>
            <person name="Fulton R."/>
            <person name="Garcia A.C."/>
            <person name="Gardiner A."/>
            <person name="Garfield D.A."/>
            <person name="Garvin B.E."/>
            <person name="Gibson G."/>
            <person name="Gilbert D."/>
            <person name="Gnerre S."/>
            <person name="Godfrey J."/>
            <person name="Good R."/>
            <person name="Gotea V."/>
            <person name="Gravely B."/>
            <person name="Greenberg A.J."/>
            <person name="Griffiths-Jones S."/>
            <person name="Gross S."/>
            <person name="Guigo R."/>
            <person name="Gustafson E.A."/>
            <person name="Haerty W."/>
            <person name="Hahn M.W."/>
            <person name="Halligan D.L."/>
            <person name="Halpern A.L."/>
            <person name="Halter G.M."/>
            <person name="Han M.V."/>
            <person name="Heger A."/>
            <person name="Hillier L."/>
            <person name="Hinrichs A.S."/>
            <person name="Holmes I."/>
            <person name="Hoskins R.A."/>
            <person name="Hubisz M.J."/>
            <person name="Hultmark D."/>
            <person name="Huntley M.A."/>
            <person name="Jaffe D.B."/>
            <person name="Jagadeeshan S."/>
            <person name="Jeck W.R."/>
            <person name="Johnson J."/>
            <person name="Jones C.D."/>
            <person name="Jordan W.C."/>
            <person name="Karpen G.H."/>
            <person name="Kataoka E."/>
            <person name="Keightley P.D."/>
            <person name="Kheradpour P."/>
            <person name="Kirkness E.F."/>
            <person name="Koerich L.B."/>
            <person name="Kristiansen K."/>
            <person name="Kudrna D."/>
            <person name="Kulathinal R.J."/>
            <person name="Kumar S."/>
            <person name="Kwok R."/>
            <person name="Lander E."/>
            <person name="Langley C.H."/>
            <person name="Lapoint R."/>
            <person name="Lazzaro B.P."/>
            <person name="Lee S.J."/>
            <person name="Levesque L."/>
            <person name="Li R."/>
            <person name="Lin C.F."/>
            <person name="Lin M.F."/>
            <person name="Lindblad-Toh K."/>
            <person name="Llopart A."/>
            <person name="Long M."/>
            <person name="Low L."/>
            <person name="Lozovsky E."/>
            <person name="Lu J."/>
            <person name="Luo M."/>
            <person name="Machado C.A."/>
            <person name="Makalowski W."/>
            <person name="Marzo M."/>
            <person name="Matsuda M."/>
            <person name="Matzkin L."/>
            <person name="McAllister B."/>
            <person name="McBride C.S."/>
            <person name="McKernan B."/>
            <person name="McKernan K."/>
            <person name="Mendez-Lago M."/>
            <person name="Minx P."/>
            <person name="Mollenhauer M.U."/>
            <person name="Montooth K."/>
            <person name="Mount S.M."/>
            <person name="Mu X."/>
            <person name="Myers E."/>
            <person name="Negre B."/>
            <person name="Newfeld S."/>
            <person name="Nielsen R."/>
            <person name="Noor M.A."/>
            <person name="O'Grady P."/>
            <person name="Pachter L."/>
            <person name="Papaceit M."/>
            <person name="Parisi M.J."/>
            <person name="Parisi M."/>
            <person name="Parts L."/>
            <person name="Pedersen J.S."/>
            <person name="Pesole G."/>
            <person name="Phillippy A.M."/>
            <person name="Ponting C.P."/>
            <person name="Pop M."/>
            <person name="Porcelli D."/>
            <person name="Powell J.R."/>
            <person name="Prohaska S."/>
            <person name="Pruitt K."/>
            <person name="Puig M."/>
            <person name="Quesneville H."/>
            <person name="Ram K.R."/>
            <person name="Rand D."/>
            <person name="Rasmussen M.D."/>
            <person name="Reed L.K."/>
            <person name="Reenan R."/>
            <person name="Reily A."/>
            <person name="Remington K.A."/>
            <person name="Rieger T.T."/>
            <person name="Ritchie M.G."/>
            <person name="Robin C."/>
            <person name="Rogers Y.H."/>
            <person name="Rohde C."/>
            <person name="Rozas J."/>
            <person name="Rubenfield M.J."/>
            <person name="Ruiz A."/>
            <person name="Russo S."/>
            <person name="Salzberg S.L."/>
            <person name="Sanchez-Gracia A."/>
            <person name="Saranga D.J."/>
            <person name="Sato H."/>
            <person name="Schaeffer S.W."/>
            <person name="Schatz M.C."/>
            <person name="Schlenke T."/>
            <person name="Schwartz R."/>
            <person name="Segarra C."/>
            <person name="Singh R.S."/>
            <person name="Sirot L."/>
            <person name="Sirota M."/>
            <person name="Sisneros N.B."/>
            <person name="Smith C.D."/>
            <person name="Smith T.F."/>
            <person name="Spieth J."/>
            <person name="Stage D.E."/>
            <person name="Stark A."/>
            <person name="Stephan W."/>
            <person name="Strausberg R.L."/>
            <person name="Strempel S."/>
            <person name="Sturgill D."/>
            <person name="Sutton G."/>
            <person name="Sutton G.G."/>
            <person name="Tao W."/>
            <person name="Teichmann S."/>
            <person name="Tobari Y.N."/>
            <person name="Tomimura Y."/>
            <person name="Tsolas J.M."/>
            <person name="Valente V.L."/>
            <person name="Venter E."/>
            <person name="Venter J.C."/>
            <person name="Vicario S."/>
            <person name="Vieira F.G."/>
            <person name="Vilella A.J."/>
            <person name="Villasante A."/>
            <person name="Walenz B."/>
            <person name="Wang J."/>
            <person name="Wasserman M."/>
            <person name="Watts T."/>
            <person name="Wilson D."/>
            <person name="Wilson R.K."/>
            <person name="Wing R.A."/>
            <person name="Wolfner M.F."/>
            <person name="Wong A."/>
            <person name="Wong G.K."/>
            <person name="Wu C.I."/>
            <person name="Wu G."/>
            <person name="Yamamoto D."/>
            <person name="Yang H.P."/>
            <person name="Yang S.P."/>
            <person name="Yorke J.A."/>
            <person name="Yoshida K."/>
            <person name="Zdobnov E."/>
            <person name="Zhang P."/>
            <person name="Zhang Y."/>
            <person name="Zimin A.V."/>
            <person name="Baldwin J."/>
            <person name="Abdouelleil A."/>
            <person name="Abdulkadir J."/>
            <person name="Abebe A."/>
            <person name="Abera B."/>
            <person name="Abreu J."/>
            <person name="Acer S.C."/>
            <person name="Aftuck L."/>
            <person name="Alexander A."/>
            <person name="An P."/>
            <person name="Anderson E."/>
            <person name="Anderson S."/>
            <person name="Arachi H."/>
            <person name="Azer M."/>
            <person name="Bachantsang P."/>
            <person name="Barry A."/>
            <person name="Bayul T."/>
            <person name="Berlin A."/>
            <person name="Bessette D."/>
            <person name="Bloom T."/>
            <person name="Blye J."/>
            <person name="Boguslavskiy L."/>
            <person name="Bonnet C."/>
            <person name="Boukhgalter B."/>
            <person name="Bourzgui I."/>
            <person name="Brown A."/>
            <person name="Cahill P."/>
            <person name="Channer S."/>
            <person name="Cheshatsang Y."/>
            <person name="Chuda L."/>
            <person name="Citroen M."/>
            <person name="Collymore A."/>
            <person name="Cooke P."/>
            <person name="Costello M."/>
            <person name="D'Aco K."/>
            <person name="Daza R."/>
            <person name="De Haan G."/>
            <person name="DeGray S."/>
            <person name="DeMaso C."/>
            <person name="Dhargay N."/>
            <person name="Dooley K."/>
            <person name="Dooley E."/>
            <person name="Doricent M."/>
            <person name="Dorje P."/>
            <person name="Dorjee K."/>
            <person name="Dupes A."/>
            <person name="Elong R."/>
            <person name="Falk J."/>
            <person name="Farina A."/>
            <person name="Faro S."/>
            <person name="Ferguson D."/>
            <person name="Fisher S."/>
            <person name="Foley C.D."/>
            <person name="Franke A."/>
            <person name="Friedrich D."/>
            <person name="Gadbois L."/>
            <person name="Gearin G."/>
            <person name="Gearin C.R."/>
            <person name="Giannoukos G."/>
            <person name="Goode T."/>
            <person name="Graham J."/>
            <person name="Grandbois E."/>
            <person name="Grewal S."/>
            <person name="Gyaltsen K."/>
            <person name="Hafez N."/>
            <person name="Hagos B."/>
            <person name="Hall J."/>
            <person name="Henson C."/>
            <person name="Hollinger A."/>
            <person name="Honan T."/>
            <person name="Huard M.D."/>
            <person name="Hughes L."/>
            <person name="Hurhula B."/>
            <person name="Husby M.E."/>
            <person name="Kamat A."/>
            <person name="Kanga B."/>
            <person name="Kashin S."/>
            <person name="Khazanovich D."/>
            <person name="Kisner P."/>
            <person name="Lance K."/>
            <person name="Lara M."/>
            <person name="Lee W."/>
            <person name="Lennon N."/>
            <person name="Letendre F."/>
            <person name="LeVine R."/>
            <person name="Lipovsky A."/>
            <person name="Liu X."/>
            <person name="Liu J."/>
            <person name="Liu S."/>
            <person name="Lokyitsang T."/>
            <person name="Lokyitsang Y."/>
            <person name="Lubonja R."/>
            <person name="Lui A."/>
            <person name="MacDonald P."/>
            <person name="Magnisalis V."/>
            <person name="Maru K."/>
            <person name="Matthews C."/>
            <person name="McCusker W."/>
            <person name="McDonough S."/>
            <person name="Mehta T."/>
            <person name="Meldrim J."/>
            <person name="Meneus L."/>
            <person name="Mihai O."/>
            <person name="Mihalev A."/>
            <person name="Mihova T."/>
            <person name="Mittelman R."/>
            <person name="Mlenga V."/>
            <person name="Montmayeur A."/>
            <person name="Mulrain L."/>
            <person name="Navidi A."/>
            <person name="Naylor J."/>
            <person name="Negash T."/>
            <person name="Nguyen T."/>
            <person name="Nguyen N."/>
            <person name="Nicol R."/>
            <person name="Norbu C."/>
            <person name="Norbu N."/>
            <person name="Novod N."/>
            <person name="O'Neill B."/>
            <person name="Osman S."/>
            <person name="Markiewicz E."/>
            <person name="Oyono O.L."/>
            <person name="Patti C."/>
            <person name="Phunkhang P."/>
            <person name="Pierre F."/>
            <person name="Priest M."/>
            <person name="Raghuraman S."/>
            <person name="Rege F."/>
            <person name="Reyes R."/>
            <person name="Rise C."/>
            <person name="Rogov P."/>
            <person name="Ross K."/>
            <person name="Ryan E."/>
            <person name="Settipalli S."/>
            <person name="Shea T."/>
            <person name="Sherpa N."/>
            <person name="Shi L."/>
            <person name="Shih D."/>
            <person name="Sparrow T."/>
            <person name="Spaulding J."/>
            <person name="Stalker J."/>
            <person name="Stange-Thomann N."/>
            <person name="Stavropoulos S."/>
            <person name="Stone C."/>
            <person name="Strader C."/>
            <person name="Tesfaye S."/>
            <person name="Thomson T."/>
            <person name="Thoulutsang Y."/>
            <person name="Thoulutsang D."/>
            <person name="Topham K."/>
            <person name="Topping I."/>
            <person name="Tsamla T."/>
            <person name="Vassiliev H."/>
            <person name="Vo A."/>
            <person name="Wangchuk T."/>
            <person name="Wangdi T."/>
            <person name="Weiand M."/>
            <person name="Wilkinson J."/>
            <person name="Wilson A."/>
            <person name="Yadav S."/>
            <person name="Young G."/>
            <person name="Yu Q."/>
            <person name="Zembek L."/>
            <person name="Zhong D."/>
            <person name="Zimmer A."/>
            <person name="Zwirko Z."/>
            <person name="Jaffe D.B."/>
            <person name="Alvarez P."/>
            <person name="Brockman W."/>
            <person name="Butler J."/>
            <person name="Chin C."/>
            <person name="Gnerre S."/>
            <person name="Grabherr M."/>
            <person name="Kleber M."/>
            <person name="Mauceli E."/>
            <person name="MacCallum I."/>
        </authorList>
    </citation>
    <scope>NUCLEOTIDE SEQUENCE [LARGE SCALE GENOMIC DNA]</scope>
    <source>
        <strain evidence="3">Tucson 15081-1352.22</strain>
    </source>
</reference>